<evidence type="ECO:0008006" key="5">
    <source>
        <dbReference type="Google" id="ProtNLM"/>
    </source>
</evidence>
<dbReference type="EMBL" id="KQ242305">
    <property type="protein sequence ID" value="KNC79436.1"/>
    <property type="molecule type" value="Genomic_DNA"/>
</dbReference>
<dbReference type="AlphaFoldDB" id="A0A0L0FS69"/>
<dbReference type="RefSeq" id="XP_014153338.1">
    <property type="nucleotide sequence ID" value="XM_014297863.1"/>
</dbReference>
<feature type="compositionally biased region" description="Low complexity" evidence="1">
    <location>
        <begin position="299"/>
        <end position="352"/>
    </location>
</feature>
<dbReference type="Gene3D" id="2.60.120.260">
    <property type="entry name" value="Galactose-binding domain-like"/>
    <property type="match status" value="1"/>
</dbReference>
<evidence type="ECO:0000313" key="3">
    <source>
        <dbReference type="EMBL" id="KNC79436.1"/>
    </source>
</evidence>
<keyword evidence="2" id="KW-0732">Signal</keyword>
<dbReference type="GeneID" id="25908671"/>
<evidence type="ECO:0000256" key="2">
    <source>
        <dbReference type="SAM" id="SignalP"/>
    </source>
</evidence>
<organism evidence="3 4">
    <name type="scientific">Sphaeroforma arctica JP610</name>
    <dbReference type="NCBI Taxonomy" id="667725"/>
    <lineage>
        <taxon>Eukaryota</taxon>
        <taxon>Ichthyosporea</taxon>
        <taxon>Ichthyophonida</taxon>
        <taxon>Sphaeroforma</taxon>
    </lineage>
</organism>
<gene>
    <name evidence="3" type="ORF">SARC_08167</name>
</gene>
<dbReference type="InterPro" id="IPR008979">
    <property type="entry name" value="Galactose-bd-like_sf"/>
</dbReference>
<sequence length="364" mass="39355">MKQFLSAMSGINFLTFVLASLLFQKATAAAVIANPLTLTPWQMHAGNGAQLDGEGWQTNPYDGRWPHDCRHKHGNSCSYKDADIPSSNSPDCRDPPNPATIAMDRHSLLCNNGKHQQCYYYVDFTYFQAFLNVPDDCEVTKFTIDFDGMDDGSRVSVNGKVIANSYVYLHQRGTTDLKQFIRHGDNRIVITQMDDCCSQNNLHKAAVVLNSDCQATKCESVPVICNRPTIMNALNFNDILCASGDCNTDACCLPAKPCADMTEVCDNDQQNNKSDSKCNPAERKSEPDSCNAICCVPKPSTTPTSSPSISPATSTSQTATPSISSSPSFSTTASPSTSGIPSHSATASPSTSEIPSQCYCVAIH</sequence>
<accession>A0A0L0FS69</accession>
<protein>
    <recommendedName>
        <fullName evidence="5">VWFD domain-containing protein</fullName>
    </recommendedName>
</protein>
<feature type="compositionally biased region" description="Basic and acidic residues" evidence="1">
    <location>
        <begin position="274"/>
        <end position="287"/>
    </location>
</feature>
<reference evidence="3 4" key="1">
    <citation type="submission" date="2011-02" db="EMBL/GenBank/DDBJ databases">
        <title>The Genome Sequence of Sphaeroforma arctica JP610.</title>
        <authorList>
            <consortium name="The Broad Institute Genome Sequencing Platform"/>
            <person name="Russ C."/>
            <person name="Cuomo C."/>
            <person name="Young S.K."/>
            <person name="Zeng Q."/>
            <person name="Gargeya S."/>
            <person name="Alvarado L."/>
            <person name="Berlin A."/>
            <person name="Chapman S.B."/>
            <person name="Chen Z."/>
            <person name="Freedman E."/>
            <person name="Gellesch M."/>
            <person name="Goldberg J."/>
            <person name="Griggs A."/>
            <person name="Gujja S."/>
            <person name="Heilman E."/>
            <person name="Heiman D."/>
            <person name="Howarth C."/>
            <person name="Mehta T."/>
            <person name="Neiman D."/>
            <person name="Pearson M."/>
            <person name="Roberts A."/>
            <person name="Saif S."/>
            <person name="Shea T."/>
            <person name="Shenoy N."/>
            <person name="Sisk P."/>
            <person name="Stolte C."/>
            <person name="Sykes S."/>
            <person name="White J."/>
            <person name="Yandava C."/>
            <person name="Burger G."/>
            <person name="Gray M.W."/>
            <person name="Holland P.W.H."/>
            <person name="King N."/>
            <person name="Lang F.B.F."/>
            <person name="Roger A.J."/>
            <person name="Ruiz-Trillo I."/>
            <person name="Haas B."/>
            <person name="Nusbaum C."/>
            <person name="Birren B."/>
        </authorList>
    </citation>
    <scope>NUCLEOTIDE SEQUENCE [LARGE SCALE GENOMIC DNA]</scope>
    <source>
        <strain evidence="3 4">JP610</strain>
    </source>
</reference>
<feature type="signal peptide" evidence="2">
    <location>
        <begin position="1"/>
        <end position="28"/>
    </location>
</feature>
<feature type="region of interest" description="Disordered" evidence="1">
    <location>
        <begin position="268"/>
        <end position="355"/>
    </location>
</feature>
<proteinExistence type="predicted"/>
<evidence type="ECO:0000256" key="1">
    <source>
        <dbReference type="SAM" id="MobiDB-lite"/>
    </source>
</evidence>
<feature type="chain" id="PRO_5005538347" description="VWFD domain-containing protein" evidence="2">
    <location>
        <begin position="29"/>
        <end position="364"/>
    </location>
</feature>
<dbReference type="SUPFAM" id="SSF49785">
    <property type="entry name" value="Galactose-binding domain-like"/>
    <property type="match status" value="1"/>
</dbReference>
<name>A0A0L0FS69_9EUKA</name>
<keyword evidence="4" id="KW-1185">Reference proteome</keyword>
<evidence type="ECO:0000313" key="4">
    <source>
        <dbReference type="Proteomes" id="UP000054560"/>
    </source>
</evidence>
<dbReference type="Proteomes" id="UP000054560">
    <property type="component" value="Unassembled WGS sequence"/>
</dbReference>